<dbReference type="PANTHER" id="PTHR34219">
    <property type="entry name" value="IRON-REGULATED INNER MEMBRANE PROTEIN-RELATED"/>
    <property type="match status" value="1"/>
</dbReference>
<name>A0A916JBQ5_9BACT</name>
<dbReference type="PANTHER" id="PTHR34219:SF3">
    <property type="entry name" value="BLL7967 PROTEIN"/>
    <property type="match status" value="1"/>
</dbReference>
<evidence type="ECO:0000313" key="3">
    <source>
        <dbReference type="EMBL" id="CAG5002594.1"/>
    </source>
</evidence>
<dbReference type="AlphaFoldDB" id="A0A916JBQ5"/>
<proteinExistence type="predicted"/>
<feature type="transmembrane region" description="Helical" evidence="2">
    <location>
        <begin position="210"/>
        <end position="230"/>
    </location>
</feature>
<organism evidence="3 4">
    <name type="scientific">Dyadobacter helix</name>
    <dbReference type="NCBI Taxonomy" id="2822344"/>
    <lineage>
        <taxon>Bacteria</taxon>
        <taxon>Pseudomonadati</taxon>
        <taxon>Bacteroidota</taxon>
        <taxon>Cytophagia</taxon>
        <taxon>Cytophagales</taxon>
        <taxon>Spirosomataceae</taxon>
        <taxon>Dyadobacter</taxon>
    </lineage>
</organism>
<keyword evidence="2" id="KW-0812">Transmembrane</keyword>
<evidence type="ECO:0000256" key="1">
    <source>
        <dbReference type="SAM" id="MobiDB-lite"/>
    </source>
</evidence>
<keyword evidence="2" id="KW-0472">Membrane</keyword>
<comment type="caution">
    <text evidence="3">The sequence shown here is derived from an EMBL/GenBank/DDBJ whole genome shotgun (WGS) entry which is preliminary data.</text>
</comment>
<protein>
    <recommendedName>
        <fullName evidence="5">Iron-regulated membrane protein</fullName>
    </recommendedName>
</protein>
<sequence length="406" mass="46747">MTIKKITGKLHLWLGLSSGLVVFIVAITGCIFTFEEELFGVFHSELARVEAPSDTPKTLPVSTLQHVAQRAFGGKDTVSFVNIYRENDRAWEFDVYRYDDKKTANSFWDHAGLYWKKAYINPYTGELNGIMDMKYEFFTVVRSIHQNLFLNPDIGSPIVGSATIIFIILLLSGFALWWPVNKAAARQRFAFRWKKTTRWKRKNYDLHNILGFYILVFALFIGLTGIVWSFKWWENVVYTVLDGKVVRFKLPQNPDKTPAGNEPTHLFDQVVARIQKENPRYDRIFLSKNRSTNTLTAGANFKDNTLWTGYNYYMYNLSTGKEYGGLLQKNKTTGQKWRNSNYDLHTGKTLGYLGMTIAFFVSLISALLPLTGFYIWWGRRNKGKKGPVHSPETPPSYQMKGKAIIK</sequence>
<dbReference type="PROSITE" id="PS51257">
    <property type="entry name" value="PROKAR_LIPOPROTEIN"/>
    <property type="match status" value="1"/>
</dbReference>
<reference evidence="3" key="1">
    <citation type="submission" date="2021-04" db="EMBL/GenBank/DDBJ databases">
        <authorList>
            <person name="Rodrigo-Torres L."/>
            <person name="Arahal R. D."/>
            <person name="Lucena T."/>
        </authorList>
    </citation>
    <scope>NUCLEOTIDE SEQUENCE</scope>
    <source>
        <strain evidence="3">CECT 9275</strain>
    </source>
</reference>
<evidence type="ECO:0000256" key="2">
    <source>
        <dbReference type="SAM" id="Phobius"/>
    </source>
</evidence>
<dbReference type="Pfam" id="PF03929">
    <property type="entry name" value="PepSY_TM"/>
    <property type="match status" value="1"/>
</dbReference>
<dbReference type="RefSeq" id="WP_215239484.1">
    <property type="nucleotide sequence ID" value="NZ_CAJRAF010000002.1"/>
</dbReference>
<keyword evidence="2" id="KW-1133">Transmembrane helix</keyword>
<accession>A0A916JBQ5</accession>
<feature type="region of interest" description="Disordered" evidence="1">
    <location>
        <begin position="383"/>
        <end position="406"/>
    </location>
</feature>
<keyword evidence="4" id="KW-1185">Reference proteome</keyword>
<dbReference type="InterPro" id="IPR005625">
    <property type="entry name" value="PepSY-ass_TM"/>
</dbReference>
<dbReference type="Proteomes" id="UP000680038">
    <property type="component" value="Unassembled WGS sequence"/>
</dbReference>
<feature type="transmembrane region" description="Helical" evidence="2">
    <location>
        <begin position="158"/>
        <end position="178"/>
    </location>
</feature>
<feature type="transmembrane region" description="Helical" evidence="2">
    <location>
        <begin position="12"/>
        <end position="34"/>
    </location>
</feature>
<dbReference type="EMBL" id="CAJRAF010000002">
    <property type="protein sequence ID" value="CAG5002594.1"/>
    <property type="molecule type" value="Genomic_DNA"/>
</dbReference>
<gene>
    <name evidence="3" type="ORF">DYBT9275_02925</name>
</gene>
<evidence type="ECO:0008006" key="5">
    <source>
        <dbReference type="Google" id="ProtNLM"/>
    </source>
</evidence>
<feature type="transmembrane region" description="Helical" evidence="2">
    <location>
        <begin position="350"/>
        <end position="377"/>
    </location>
</feature>
<evidence type="ECO:0000313" key="4">
    <source>
        <dbReference type="Proteomes" id="UP000680038"/>
    </source>
</evidence>